<dbReference type="EC" id="2.3.2.6" evidence="4"/>
<reference evidence="5 6" key="1">
    <citation type="submission" date="2023-07" db="EMBL/GenBank/DDBJ databases">
        <authorList>
            <person name="Lian W.-H."/>
        </authorList>
    </citation>
    <scope>NUCLEOTIDE SEQUENCE [LARGE SCALE GENOMIC DNA]</scope>
    <source>
        <strain evidence="5 6">SYSU DXS3180</strain>
    </source>
</reference>
<dbReference type="PANTHER" id="PTHR30098:SF2">
    <property type="entry name" value="LEUCYL_PHENYLALANYL-TRNA--PROTEIN TRANSFERASE"/>
    <property type="match status" value="1"/>
</dbReference>
<keyword evidence="3 4" id="KW-0012">Acyltransferase</keyword>
<dbReference type="Gene3D" id="3.40.630.70">
    <property type="entry name" value="Leucyl/phenylalanyl-tRNA-protein transferase, C-terminal domain"/>
    <property type="match status" value="1"/>
</dbReference>
<dbReference type="InterPro" id="IPR042221">
    <property type="entry name" value="Leu/Phe-tRNA_Trfase_N"/>
</dbReference>
<comment type="catalytic activity">
    <reaction evidence="4">
        <text>L-phenylalanyl-tRNA(Phe) + an N-terminal L-alpha-aminoacyl-[protein] = an N-terminal L-phenylalanyl-L-alpha-aminoacyl-[protein] + tRNA(Phe)</text>
        <dbReference type="Rhea" id="RHEA:43632"/>
        <dbReference type="Rhea" id="RHEA-COMP:9668"/>
        <dbReference type="Rhea" id="RHEA-COMP:9699"/>
        <dbReference type="Rhea" id="RHEA-COMP:10636"/>
        <dbReference type="Rhea" id="RHEA-COMP:10637"/>
        <dbReference type="ChEBI" id="CHEBI:78442"/>
        <dbReference type="ChEBI" id="CHEBI:78531"/>
        <dbReference type="ChEBI" id="CHEBI:78597"/>
        <dbReference type="ChEBI" id="CHEBI:83561"/>
        <dbReference type="EC" id="2.3.2.6"/>
    </reaction>
</comment>
<dbReference type="InterPro" id="IPR016181">
    <property type="entry name" value="Acyl_CoA_acyltransferase"/>
</dbReference>
<dbReference type="InterPro" id="IPR042203">
    <property type="entry name" value="Leu/Phe-tRNA_Trfase_C"/>
</dbReference>
<dbReference type="GO" id="GO:0008914">
    <property type="term" value="F:leucyl-tRNA--protein transferase activity"/>
    <property type="evidence" value="ECO:0007669"/>
    <property type="project" value="UniProtKB-EC"/>
</dbReference>
<comment type="caution">
    <text evidence="5">The sequence shown here is derived from an EMBL/GenBank/DDBJ whole genome shotgun (WGS) entry which is preliminary data.</text>
</comment>
<comment type="catalytic activity">
    <reaction evidence="4">
        <text>N-terminal L-arginyl-[protein] + L-leucyl-tRNA(Leu) = N-terminal L-leucyl-L-arginyl-[protein] + tRNA(Leu) + H(+)</text>
        <dbReference type="Rhea" id="RHEA:50416"/>
        <dbReference type="Rhea" id="RHEA-COMP:9613"/>
        <dbReference type="Rhea" id="RHEA-COMP:9622"/>
        <dbReference type="Rhea" id="RHEA-COMP:12672"/>
        <dbReference type="Rhea" id="RHEA-COMP:12673"/>
        <dbReference type="ChEBI" id="CHEBI:15378"/>
        <dbReference type="ChEBI" id="CHEBI:64719"/>
        <dbReference type="ChEBI" id="CHEBI:78442"/>
        <dbReference type="ChEBI" id="CHEBI:78494"/>
        <dbReference type="ChEBI" id="CHEBI:133044"/>
        <dbReference type="EC" id="2.3.2.6"/>
    </reaction>
</comment>
<evidence type="ECO:0000313" key="6">
    <source>
        <dbReference type="Proteomes" id="UP001560573"/>
    </source>
</evidence>
<dbReference type="Pfam" id="PF03588">
    <property type="entry name" value="Leu_Phe_trans"/>
    <property type="match status" value="1"/>
</dbReference>
<dbReference type="Gene3D" id="3.30.70.3550">
    <property type="entry name" value="Leucyl/phenylalanyl-tRNA-protein transferase, N-terminal domain"/>
    <property type="match status" value="1"/>
</dbReference>
<evidence type="ECO:0000256" key="3">
    <source>
        <dbReference type="ARBA" id="ARBA00023315"/>
    </source>
</evidence>
<dbReference type="EMBL" id="JAULBC010000002">
    <property type="protein sequence ID" value="MEX6687384.1"/>
    <property type="molecule type" value="Genomic_DNA"/>
</dbReference>
<dbReference type="RefSeq" id="WP_369328789.1">
    <property type="nucleotide sequence ID" value="NZ_JAULBC010000002.1"/>
</dbReference>
<comment type="function">
    <text evidence="4">Functions in the N-end rule pathway of protein degradation where it conjugates Leu, Phe and, less efficiently, Met from aminoacyl-tRNAs to the N-termini of proteins containing an N-terminal arginine or lysine.</text>
</comment>
<dbReference type="SUPFAM" id="SSF55729">
    <property type="entry name" value="Acyl-CoA N-acyltransferases (Nat)"/>
    <property type="match status" value="1"/>
</dbReference>
<dbReference type="InterPro" id="IPR004616">
    <property type="entry name" value="Leu/Phe-tRNA_Trfase"/>
</dbReference>
<evidence type="ECO:0000256" key="2">
    <source>
        <dbReference type="ARBA" id="ARBA00022679"/>
    </source>
</evidence>
<evidence type="ECO:0000256" key="1">
    <source>
        <dbReference type="ARBA" id="ARBA00022490"/>
    </source>
</evidence>
<keyword evidence="1 4" id="KW-0963">Cytoplasm</keyword>
<keyword evidence="2 4" id="KW-0808">Transferase</keyword>
<gene>
    <name evidence="4 5" type="primary">aat</name>
    <name evidence="5" type="ORF">QTN47_07760</name>
</gene>
<dbReference type="PANTHER" id="PTHR30098">
    <property type="entry name" value="LEUCYL/PHENYLALANYL-TRNA--PROTEIN TRANSFERASE"/>
    <property type="match status" value="1"/>
</dbReference>
<dbReference type="NCBIfam" id="TIGR00667">
    <property type="entry name" value="aat"/>
    <property type="match status" value="1"/>
</dbReference>
<dbReference type="HAMAP" id="MF_00688">
    <property type="entry name" value="Leu_Phe_trans"/>
    <property type="match status" value="1"/>
</dbReference>
<name>A0ABV3ZBY4_9BACT</name>
<evidence type="ECO:0000313" key="5">
    <source>
        <dbReference type="EMBL" id="MEX6687384.1"/>
    </source>
</evidence>
<comment type="catalytic activity">
    <reaction evidence="4">
        <text>N-terminal L-lysyl-[protein] + L-leucyl-tRNA(Leu) = N-terminal L-leucyl-L-lysyl-[protein] + tRNA(Leu) + H(+)</text>
        <dbReference type="Rhea" id="RHEA:12340"/>
        <dbReference type="Rhea" id="RHEA-COMP:9613"/>
        <dbReference type="Rhea" id="RHEA-COMP:9622"/>
        <dbReference type="Rhea" id="RHEA-COMP:12670"/>
        <dbReference type="Rhea" id="RHEA-COMP:12671"/>
        <dbReference type="ChEBI" id="CHEBI:15378"/>
        <dbReference type="ChEBI" id="CHEBI:65249"/>
        <dbReference type="ChEBI" id="CHEBI:78442"/>
        <dbReference type="ChEBI" id="CHEBI:78494"/>
        <dbReference type="ChEBI" id="CHEBI:133043"/>
        <dbReference type="EC" id="2.3.2.6"/>
    </reaction>
</comment>
<evidence type="ECO:0000256" key="4">
    <source>
        <dbReference type="HAMAP-Rule" id="MF_00688"/>
    </source>
</evidence>
<keyword evidence="6" id="KW-1185">Reference proteome</keyword>
<dbReference type="Proteomes" id="UP001560573">
    <property type="component" value="Unassembled WGS sequence"/>
</dbReference>
<comment type="similarity">
    <text evidence="4">Belongs to the L/F-transferase family.</text>
</comment>
<accession>A0ABV3ZBY4</accession>
<comment type="subcellular location">
    <subcellularLocation>
        <location evidence="4">Cytoplasm</location>
    </subcellularLocation>
</comment>
<protein>
    <recommendedName>
        <fullName evidence="4">Leucyl/phenylalanyl-tRNA--protein transferase</fullName>
        <ecNumber evidence="4">2.3.2.6</ecNumber>
    </recommendedName>
    <alternativeName>
        <fullName evidence="4">L/F-transferase</fullName>
    </alternativeName>
    <alternativeName>
        <fullName evidence="4">Leucyltransferase</fullName>
    </alternativeName>
    <alternativeName>
        <fullName evidence="4">Phenyalanyltransferase</fullName>
    </alternativeName>
</protein>
<sequence length="215" mass="24526">MPLYALDNSIWFPPVTEALEDGLLAMGGDLSKERIIAAYKKGIFPWYDGEIPLWWSPDPRFVLYPDELKVSKSMKALLRKEAFHFTINSAFENVIHQCRMVKRKDHDGSWINDDVERAYSSLNKEGIALSAESWNNDQLVGGLYGIKLGKIFFGESMFSLQSNASKFAFIKLVQHLQKEGVKLIDCQVYTEHLESLGARMISRQTFISTVEKNLV</sequence>
<proteinExistence type="inferred from homology"/>
<organism evidence="5 6">
    <name type="scientific">Danxiaibacter flavus</name>
    <dbReference type="NCBI Taxonomy" id="3049108"/>
    <lineage>
        <taxon>Bacteria</taxon>
        <taxon>Pseudomonadati</taxon>
        <taxon>Bacteroidota</taxon>
        <taxon>Chitinophagia</taxon>
        <taxon>Chitinophagales</taxon>
        <taxon>Chitinophagaceae</taxon>
        <taxon>Danxiaibacter</taxon>
    </lineage>
</organism>